<reference evidence="1 2" key="1">
    <citation type="journal article" name="Sci. Rep.">
        <title>Genome-scale phylogenetic analyses confirm Olpidium as the closest living zoosporic fungus to the non-flagellated, terrestrial fungi.</title>
        <authorList>
            <person name="Chang Y."/>
            <person name="Rochon D."/>
            <person name="Sekimoto S."/>
            <person name="Wang Y."/>
            <person name="Chovatia M."/>
            <person name="Sandor L."/>
            <person name="Salamov A."/>
            <person name="Grigoriev I.V."/>
            <person name="Stajich J.E."/>
            <person name="Spatafora J.W."/>
        </authorList>
    </citation>
    <scope>NUCLEOTIDE SEQUENCE [LARGE SCALE GENOMIC DNA]</scope>
    <source>
        <strain evidence="1">S191</strain>
    </source>
</reference>
<protein>
    <submittedName>
        <fullName evidence="1">Uncharacterized protein</fullName>
    </submittedName>
</protein>
<gene>
    <name evidence="1" type="ORF">BJ554DRAFT_4741</name>
</gene>
<dbReference type="AlphaFoldDB" id="A0A8H8DLA9"/>
<dbReference type="Proteomes" id="UP000673691">
    <property type="component" value="Unassembled WGS sequence"/>
</dbReference>
<organism evidence="1 2">
    <name type="scientific">Olpidium bornovanus</name>
    <dbReference type="NCBI Taxonomy" id="278681"/>
    <lineage>
        <taxon>Eukaryota</taxon>
        <taxon>Fungi</taxon>
        <taxon>Fungi incertae sedis</taxon>
        <taxon>Olpidiomycota</taxon>
        <taxon>Olpidiomycotina</taxon>
        <taxon>Olpidiomycetes</taxon>
        <taxon>Olpidiales</taxon>
        <taxon>Olpidiaceae</taxon>
        <taxon>Olpidium</taxon>
    </lineage>
</organism>
<dbReference type="EMBL" id="JAEFCI010002008">
    <property type="protein sequence ID" value="KAG5462533.1"/>
    <property type="molecule type" value="Genomic_DNA"/>
</dbReference>
<keyword evidence="2" id="KW-1185">Reference proteome</keyword>
<name>A0A8H8DLA9_9FUNG</name>
<sequence>MRRDLCASRNSAVLGTALFLTGRDSSARNRPPCCGKRSSTCGKPPGLAVSTFDSTALVHTTRSTNPSCSLV</sequence>
<evidence type="ECO:0000313" key="1">
    <source>
        <dbReference type="EMBL" id="KAG5462533.1"/>
    </source>
</evidence>
<accession>A0A8H8DLA9</accession>
<comment type="caution">
    <text evidence="1">The sequence shown here is derived from an EMBL/GenBank/DDBJ whole genome shotgun (WGS) entry which is preliminary data.</text>
</comment>
<proteinExistence type="predicted"/>
<evidence type="ECO:0000313" key="2">
    <source>
        <dbReference type="Proteomes" id="UP000673691"/>
    </source>
</evidence>